<evidence type="ECO:0000313" key="1">
    <source>
        <dbReference type="EMBL" id="QNO50700.1"/>
    </source>
</evidence>
<protein>
    <submittedName>
        <fullName evidence="1">Uncharacterized protein</fullName>
    </submittedName>
</protein>
<sequence>MMALCEYLWLLLFTVDHKSSGINKKRRRRDYSLTFGELKQPVLLSSQNTCRITNDNDVIEE</sequence>
<proteinExistence type="predicted"/>
<gene>
    <name evidence="1" type="ORF">HLBKPKBF_00018</name>
</gene>
<accession>A0A7G9YRR6</accession>
<dbReference type="AlphaFoldDB" id="A0A7G9YRR6"/>
<dbReference type="EMBL" id="MT631448">
    <property type="protein sequence ID" value="QNO50700.1"/>
    <property type="molecule type" value="Genomic_DNA"/>
</dbReference>
<organism evidence="1">
    <name type="scientific">Candidatus Methanogaster sp. ANME-2c ERB4</name>
    <dbReference type="NCBI Taxonomy" id="2759911"/>
    <lineage>
        <taxon>Archaea</taxon>
        <taxon>Methanobacteriati</taxon>
        <taxon>Methanobacteriota</taxon>
        <taxon>Stenosarchaea group</taxon>
        <taxon>Methanomicrobia</taxon>
        <taxon>Methanosarcinales</taxon>
        <taxon>ANME-2 cluster</taxon>
        <taxon>Candidatus Methanogasteraceae</taxon>
        <taxon>Candidatus Methanogaster</taxon>
    </lineage>
</organism>
<reference evidence="1" key="1">
    <citation type="submission" date="2020-06" db="EMBL/GenBank/DDBJ databases">
        <title>Unique genomic features of the anaerobic methanotrophic archaea.</title>
        <authorList>
            <person name="Chadwick G.L."/>
            <person name="Skennerton C.T."/>
            <person name="Laso-Perez R."/>
            <person name="Leu A.O."/>
            <person name="Speth D.R."/>
            <person name="Yu H."/>
            <person name="Morgan-Lang C."/>
            <person name="Hatzenpichler R."/>
            <person name="Goudeau D."/>
            <person name="Malmstrom R."/>
            <person name="Brazelton W.J."/>
            <person name="Woyke T."/>
            <person name="Hallam S.J."/>
            <person name="Tyson G.W."/>
            <person name="Wegener G."/>
            <person name="Boetius A."/>
            <person name="Orphan V."/>
        </authorList>
    </citation>
    <scope>NUCLEOTIDE SEQUENCE</scope>
</reference>
<name>A0A7G9YRR6_9EURY</name>